<dbReference type="GO" id="GO:0019843">
    <property type="term" value="F:rRNA binding"/>
    <property type="evidence" value="ECO:0007669"/>
    <property type="project" value="UniProtKB-KW"/>
</dbReference>
<evidence type="ECO:0000259" key="12">
    <source>
        <dbReference type="SMART" id="SM01390"/>
    </source>
</evidence>
<name>A0AAN6NHH4_9PEZI</name>
<dbReference type="InterPro" id="IPR002942">
    <property type="entry name" value="S4_RNA-bd"/>
</dbReference>
<reference evidence="14" key="1">
    <citation type="journal article" date="2023" name="Mol. Phylogenet. Evol.">
        <title>Genome-scale phylogeny and comparative genomics of the fungal order Sordariales.</title>
        <authorList>
            <person name="Hensen N."/>
            <person name="Bonometti L."/>
            <person name="Westerberg I."/>
            <person name="Brannstrom I.O."/>
            <person name="Guillou S."/>
            <person name="Cros-Aarteil S."/>
            <person name="Calhoun S."/>
            <person name="Haridas S."/>
            <person name="Kuo A."/>
            <person name="Mondo S."/>
            <person name="Pangilinan J."/>
            <person name="Riley R."/>
            <person name="LaButti K."/>
            <person name="Andreopoulos B."/>
            <person name="Lipzen A."/>
            <person name="Chen C."/>
            <person name="Yan M."/>
            <person name="Daum C."/>
            <person name="Ng V."/>
            <person name="Clum A."/>
            <person name="Steindorff A."/>
            <person name="Ohm R.A."/>
            <person name="Martin F."/>
            <person name="Silar P."/>
            <person name="Natvig D.O."/>
            <person name="Lalanne C."/>
            <person name="Gautier V."/>
            <person name="Ament-Velasquez S.L."/>
            <person name="Kruys A."/>
            <person name="Hutchinson M.I."/>
            <person name="Powell A.J."/>
            <person name="Barry K."/>
            <person name="Miller A.N."/>
            <person name="Grigoriev I.V."/>
            <person name="Debuchy R."/>
            <person name="Gladieux P."/>
            <person name="Hiltunen Thoren M."/>
            <person name="Johannesson H."/>
        </authorList>
    </citation>
    <scope>NUCLEOTIDE SEQUENCE [LARGE SCALE GENOMIC DNA]</scope>
    <source>
        <strain evidence="14">CBS 340.73</strain>
    </source>
</reference>
<evidence type="ECO:0000256" key="9">
    <source>
        <dbReference type="ARBA" id="ARBA00072223"/>
    </source>
</evidence>
<keyword evidence="6" id="KW-0539">Nucleus</keyword>
<comment type="subcellular location">
    <subcellularLocation>
        <location evidence="1">Nucleus</location>
        <location evidence="1">Nucleolus</location>
    </subcellularLocation>
</comment>
<dbReference type="PROSITE" id="PS50889">
    <property type="entry name" value="S4"/>
    <property type="match status" value="1"/>
</dbReference>
<dbReference type="InterPro" id="IPR022801">
    <property type="entry name" value="Ribosomal_uS4"/>
</dbReference>
<accession>A0AAN6NHH4</accession>
<comment type="similarity">
    <text evidence="2">Belongs to the universal ribosomal protein uS4 family.</text>
</comment>
<dbReference type="SMART" id="SM01390">
    <property type="entry name" value="Ribosomal_S4"/>
    <property type="match status" value="1"/>
</dbReference>
<feature type="domain" description="Small ribosomal subunit protein uS4 N-terminal" evidence="12">
    <location>
        <begin position="4"/>
        <end position="108"/>
    </location>
</feature>
<evidence type="ECO:0000256" key="1">
    <source>
        <dbReference type="ARBA" id="ARBA00004604"/>
    </source>
</evidence>
<dbReference type="GO" id="GO:0032040">
    <property type="term" value="C:small-subunit processome"/>
    <property type="evidence" value="ECO:0007669"/>
    <property type="project" value="TreeGrafter"/>
</dbReference>
<evidence type="ECO:0000256" key="5">
    <source>
        <dbReference type="ARBA" id="ARBA00022884"/>
    </source>
</evidence>
<dbReference type="PANTHER" id="PTHR11831">
    <property type="entry name" value="30S 40S RIBOSOMAL PROTEIN"/>
    <property type="match status" value="1"/>
</dbReference>
<dbReference type="SMART" id="SM00363">
    <property type="entry name" value="S4"/>
    <property type="match status" value="1"/>
</dbReference>
<keyword evidence="7" id="KW-0687">Ribonucleoprotein</keyword>
<comment type="caution">
    <text evidence="13">The sequence shown here is derived from an EMBL/GenBank/DDBJ whole genome shotgun (WGS) entry which is preliminary data.</text>
</comment>
<organism evidence="13 14">
    <name type="scientific">Diplogelasinospora grovesii</name>
    <dbReference type="NCBI Taxonomy" id="303347"/>
    <lineage>
        <taxon>Eukaryota</taxon>
        <taxon>Fungi</taxon>
        <taxon>Dikarya</taxon>
        <taxon>Ascomycota</taxon>
        <taxon>Pezizomycotina</taxon>
        <taxon>Sordariomycetes</taxon>
        <taxon>Sordariomycetidae</taxon>
        <taxon>Sordariales</taxon>
        <taxon>Diplogelasinosporaceae</taxon>
        <taxon>Diplogelasinospora</taxon>
    </lineage>
</organism>
<keyword evidence="3" id="KW-0690">Ribosome biogenesis</keyword>
<dbReference type="EMBL" id="MU853753">
    <property type="protein sequence ID" value="KAK3945952.1"/>
    <property type="molecule type" value="Genomic_DNA"/>
</dbReference>
<dbReference type="GO" id="GO:0006364">
    <property type="term" value="P:rRNA processing"/>
    <property type="evidence" value="ECO:0007669"/>
    <property type="project" value="TreeGrafter"/>
</dbReference>
<proteinExistence type="inferred from homology"/>
<gene>
    <name evidence="13" type="ORF">QBC46DRAFT_63225</name>
</gene>
<keyword evidence="5 10" id="KW-0694">RNA-binding</keyword>
<dbReference type="InterPro" id="IPR001912">
    <property type="entry name" value="Ribosomal_uS4_N"/>
</dbReference>
<dbReference type="CDD" id="cd00165">
    <property type="entry name" value="S4"/>
    <property type="match status" value="1"/>
</dbReference>
<sequence length="183" mass="21715">MVRKLKYHEQKLLKKHDFINYKQDNNHRDHDVIRRYMIQKPEDYHKYNRICGSLRQLAHRLSLLPPDNEIRRKHEQLLLDKLYDMGILSSKSKLSQVEHGATVSAFARRRLPVVMTRLRMAETVQAATKMIEQGHVRVGTEDVVDPAFLVTRNMEDFVTWTVGSKIKQNIMKYRDKLDDFDLL</sequence>
<dbReference type="Gene3D" id="3.10.290.10">
    <property type="entry name" value="RNA-binding S4 domain"/>
    <property type="match status" value="1"/>
</dbReference>
<evidence type="ECO:0000313" key="14">
    <source>
        <dbReference type="Proteomes" id="UP001303473"/>
    </source>
</evidence>
<evidence type="ECO:0000256" key="10">
    <source>
        <dbReference type="PROSITE-ProRule" id="PRU00182"/>
    </source>
</evidence>
<evidence type="ECO:0000259" key="11">
    <source>
        <dbReference type="SMART" id="SM00363"/>
    </source>
</evidence>
<evidence type="ECO:0000256" key="2">
    <source>
        <dbReference type="ARBA" id="ARBA00007465"/>
    </source>
</evidence>
<dbReference type="InterPro" id="IPR036986">
    <property type="entry name" value="S4_RNA-bd_sf"/>
</dbReference>
<dbReference type="SUPFAM" id="SSF55174">
    <property type="entry name" value="Alpha-L RNA-binding motif"/>
    <property type="match status" value="1"/>
</dbReference>
<dbReference type="Pfam" id="PF00163">
    <property type="entry name" value="Ribosomal_S4"/>
    <property type="match status" value="1"/>
</dbReference>
<dbReference type="FunFam" id="3.10.290.10:FF:000006">
    <property type="entry name" value="U3 small nucleolar ribonucleoprotein IMP3"/>
    <property type="match status" value="1"/>
</dbReference>
<evidence type="ECO:0000256" key="7">
    <source>
        <dbReference type="ARBA" id="ARBA00023274"/>
    </source>
</evidence>
<evidence type="ECO:0000313" key="13">
    <source>
        <dbReference type="EMBL" id="KAK3945952.1"/>
    </source>
</evidence>
<dbReference type="Pfam" id="PF01479">
    <property type="entry name" value="S4"/>
    <property type="match status" value="1"/>
</dbReference>
<evidence type="ECO:0000256" key="3">
    <source>
        <dbReference type="ARBA" id="ARBA00022517"/>
    </source>
</evidence>
<evidence type="ECO:0000256" key="6">
    <source>
        <dbReference type="ARBA" id="ARBA00023242"/>
    </source>
</evidence>
<keyword evidence="14" id="KW-1185">Reference proteome</keyword>
<feature type="domain" description="RNA-binding S4" evidence="11">
    <location>
        <begin position="109"/>
        <end position="167"/>
    </location>
</feature>
<dbReference type="PANTHER" id="PTHR11831:SF1">
    <property type="entry name" value="U3 SMALL NUCLEOLAR RIBONUCLEOPROTEIN PROTEIN IMP3"/>
    <property type="match status" value="1"/>
</dbReference>
<dbReference type="GO" id="GO:0030515">
    <property type="term" value="F:snoRNA binding"/>
    <property type="evidence" value="ECO:0007669"/>
    <property type="project" value="TreeGrafter"/>
</dbReference>
<dbReference type="AlphaFoldDB" id="A0AAN6NHH4"/>
<dbReference type="Proteomes" id="UP001303473">
    <property type="component" value="Unassembled WGS sequence"/>
</dbReference>
<dbReference type="GO" id="GO:0042274">
    <property type="term" value="P:ribosomal small subunit biogenesis"/>
    <property type="evidence" value="ECO:0007669"/>
    <property type="project" value="TreeGrafter"/>
</dbReference>
<evidence type="ECO:0000256" key="4">
    <source>
        <dbReference type="ARBA" id="ARBA00022730"/>
    </source>
</evidence>
<evidence type="ECO:0000256" key="8">
    <source>
        <dbReference type="ARBA" id="ARBA00069727"/>
    </source>
</evidence>
<dbReference type="GO" id="GO:0034457">
    <property type="term" value="C:Mpp10 complex"/>
    <property type="evidence" value="ECO:0007669"/>
    <property type="project" value="TreeGrafter"/>
</dbReference>
<protein>
    <recommendedName>
        <fullName evidence="8">U3 small nucleolar ribonucleoprotein protein IMP3</fullName>
    </recommendedName>
    <alternativeName>
        <fullName evidence="9">U3 small nucleolar ribonucleoprotein protein imp3</fullName>
    </alternativeName>
</protein>
<keyword evidence="4" id="KW-0699">rRNA-binding</keyword>